<dbReference type="EMBL" id="RJKE01000001">
    <property type="protein sequence ID" value="ROO90546.1"/>
    <property type="molecule type" value="Genomic_DNA"/>
</dbReference>
<dbReference type="InterPro" id="IPR046342">
    <property type="entry name" value="CBS_dom_sf"/>
</dbReference>
<evidence type="ECO:0000256" key="1">
    <source>
        <dbReference type="ARBA" id="ARBA00004651"/>
    </source>
</evidence>
<dbReference type="InterPro" id="IPR051676">
    <property type="entry name" value="UPF0053_domain"/>
</dbReference>
<evidence type="ECO:0000256" key="9">
    <source>
        <dbReference type="PROSITE-ProRule" id="PRU00703"/>
    </source>
</evidence>
<evidence type="ECO:0000256" key="6">
    <source>
        <dbReference type="ARBA" id="ARBA00022989"/>
    </source>
</evidence>
<dbReference type="PROSITE" id="PS51846">
    <property type="entry name" value="CNNM"/>
    <property type="match status" value="1"/>
</dbReference>
<dbReference type="InterPro" id="IPR002550">
    <property type="entry name" value="CNNM"/>
</dbReference>
<evidence type="ECO:0000256" key="7">
    <source>
        <dbReference type="ARBA" id="ARBA00023122"/>
    </source>
</evidence>
<dbReference type="InterPro" id="IPR044751">
    <property type="entry name" value="Ion_transp-like_CBS"/>
</dbReference>
<feature type="transmembrane region" description="Helical" evidence="11">
    <location>
        <begin position="6"/>
        <end position="31"/>
    </location>
</feature>
<name>A0A3N1DAP8_9ACTN</name>
<keyword evidence="7 9" id="KW-0129">CBS domain</keyword>
<feature type="domain" description="CBS" evidence="12">
    <location>
        <begin position="277"/>
        <end position="334"/>
    </location>
</feature>
<evidence type="ECO:0000256" key="3">
    <source>
        <dbReference type="ARBA" id="ARBA00022475"/>
    </source>
</evidence>
<comment type="similarity">
    <text evidence="2">Belongs to the UPF0053 family.</text>
</comment>
<dbReference type="Gene3D" id="3.10.580.10">
    <property type="entry name" value="CBS-domain"/>
    <property type="match status" value="1"/>
</dbReference>
<keyword evidence="4 10" id="KW-0812">Transmembrane</keyword>
<dbReference type="PANTHER" id="PTHR43099:SF5">
    <property type="entry name" value="HLYC_CORC FAMILY TRANSPORTER"/>
    <property type="match status" value="1"/>
</dbReference>
<dbReference type="PROSITE" id="PS51371">
    <property type="entry name" value="CBS"/>
    <property type="match status" value="1"/>
</dbReference>
<dbReference type="OrthoDB" id="110231at2"/>
<keyword evidence="15" id="KW-1185">Reference proteome</keyword>
<evidence type="ECO:0000256" key="8">
    <source>
        <dbReference type="ARBA" id="ARBA00023136"/>
    </source>
</evidence>
<accession>A0A3N1DAP8</accession>
<keyword evidence="3" id="KW-1003">Cell membrane</keyword>
<feature type="transmembrane region" description="Helical" evidence="11">
    <location>
        <begin position="60"/>
        <end position="81"/>
    </location>
</feature>
<protein>
    <submittedName>
        <fullName evidence="14">Putative hemolysin</fullName>
    </submittedName>
</protein>
<keyword evidence="8 10" id="KW-0472">Membrane</keyword>
<dbReference type="SUPFAM" id="SSF54631">
    <property type="entry name" value="CBS-domain pair"/>
    <property type="match status" value="1"/>
</dbReference>
<proteinExistence type="inferred from homology"/>
<gene>
    <name evidence="14" type="ORF">EDD29_8277</name>
</gene>
<dbReference type="Pfam" id="PF00571">
    <property type="entry name" value="CBS"/>
    <property type="match status" value="2"/>
</dbReference>
<evidence type="ECO:0000256" key="10">
    <source>
        <dbReference type="PROSITE-ProRule" id="PRU01193"/>
    </source>
</evidence>
<dbReference type="SMART" id="SM01091">
    <property type="entry name" value="CorC_HlyC"/>
    <property type="match status" value="1"/>
</dbReference>
<dbReference type="SMART" id="SM00116">
    <property type="entry name" value="CBS"/>
    <property type="match status" value="2"/>
</dbReference>
<evidence type="ECO:0000256" key="5">
    <source>
        <dbReference type="ARBA" id="ARBA00022737"/>
    </source>
</evidence>
<dbReference type="Proteomes" id="UP000272400">
    <property type="component" value="Unassembled WGS sequence"/>
</dbReference>
<dbReference type="Gene3D" id="3.30.465.10">
    <property type="match status" value="1"/>
</dbReference>
<comment type="subcellular location">
    <subcellularLocation>
        <location evidence="1">Cell membrane</location>
        <topology evidence="1">Multi-pass membrane protein</topology>
    </subcellularLocation>
</comment>
<keyword evidence="5" id="KW-0677">Repeat</keyword>
<evidence type="ECO:0000259" key="13">
    <source>
        <dbReference type="PROSITE" id="PS51846"/>
    </source>
</evidence>
<dbReference type="AlphaFoldDB" id="A0A3N1DAP8"/>
<feature type="transmembrane region" description="Helical" evidence="11">
    <location>
        <begin position="93"/>
        <end position="117"/>
    </location>
</feature>
<feature type="domain" description="CNNM transmembrane" evidence="13">
    <location>
        <begin position="1"/>
        <end position="201"/>
    </location>
</feature>
<evidence type="ECO:0000256" key="11">
    <source>
        <dbReference type="SAM" id="Phobius"/>
    </source>
</evidence>
<dbReference type="PANTHER" id="PTHR43099">
    <property type="entry name" value="UPF0053 PROTEIN YRKA"/>
    <property type="match status" value="1"/>
</dbReference>
<organism evidence="14 15">
    <name type="scientific">Actinocorallia herbida</name>
    <dbReference type="NCBI Taxonomy" id="58109"/>
    <lineage>
        <taxon>Bacteria</taxon>
        <taxon>Bacillati</taxon>
        <taxon>Actinomycetota</taxon>
        <taxon>Actinomycetes</taxon>
        <taxon>Streptosporangiales</taxon>
        <taxon>Thermomonosporaceae</taxon>
        <taxon>Actinocorallia</taxon>
    </lineage>
</organism>
<evidence type="ECO:0000259" key="12">
    <source>
        <dbReference type="PROSITE" id="PS51371"/>
    </source>
</evidence>
<dbReference type="RefSeq" id="WP_123669485.1">
    <property type="nucleotide sequence ID" value="NZ_RJKE01000001.1"/>
</dbReference>
<dbReference type="InterPro" id="IPR036318">
    <property type="entry name" value="FAD-bd_PCMH-like_sf"/>
</dbReference>
<dbReference type="SUPFAM" id="SSF56176">
    <property type="entry name" value="FAD-binding/transporter-associated domain-like"/>
    <property type="match status" value="1"/>
</dbReference>
<dbReference type="InterPro" id="IPR000644">
    <property type="entry name" value="CBS_dom"/>
</dbReference>
<sequence>MSAYLGNIVLVLVLIGVNAVLAGSEIALVSLREGQLRKLDRRKGRSARALVRLARDPNRFLATIQIGITLAGFLASATAAVTLSRPLVEPLAFLGGAADAVAIALVTLILTFFTLVLGELAPKRVAMQRAEGWSLFVARPLNFIAVLSRPIVWALGKATDGVVRLLGGDPEAAKEQLGAEELRDLVAGQRGLTAEQRTIITGALDIHERTLRSVLRPRRQVFVLRADLPVAEARAALAESGHSRAPVAAARHVDDIVGVANLRELISADGALPVARACRPALTFPESLKVAAALRRFRIERQQFALVMDEYGTVAGIVTLEDLLEEIVGEIYDENDRDVLAVTADDGALAVPGSFPLHDLPDVGVKLAPHGHADYTTVAGLVLALLGRIPDAPGDTVQAEGWEFEVTGVDRHAITSVRIRPAAMPRNEATENA</sequence>
<reference evidence="14 15" key="1">
    <citation type="submission" date="2018-11" db="EMBL/GenBank/DDBJ databases">
        <title>Sequencing the genomes of 1000 actinobacteria strains.</title>
        <authorList>
            <person name="Klenk H.-P."/>
        </authorList>
    </citation>
    <scope>NUCLEOTIDE SEQUENCE [LARGE SCALE GENOMIC DNA]</scope>
    <source>
        <strain evidence="14 15">DSM 44254</strain>
    </source>
</reference>
<evidence type="ECO:0000313" key="14">
    <source>
        <dbReference type="EMBL" id="ROO90546.1"/>
    </source>
</evidence>
<comment type="caution">
    <text evidence="14">The sequence shown here is derived from an EMBL/GenBank/DDBJ whole genome shotgun (WGS) entry which is preliminary data.</text>
</comment>
<evidence type="ECO:0000313" key="15">
    <source>
        <dbReference type="Proteomes" id="UP000272400"/>
    </source>
</evidence>
<dbReference type="Pfam" id="PF03471">
    <property type="entry name" value="CorC_HlyC"/>
    <property type="match status" value="1"/>
</dbReference>
<dbReference type="GO" id="GO:0050660">
    <property type="term" value="F:flavin adenine dinucleotide binding"/>
    <property type="evidence" value="ECO:0007669"/>
    <property type="project" value="InterPro"/>
</dbReference>
<dbReference type="CDD" id="cd04590">
    <property type="entry name" value="CBS_pair_CorC_HlyC_assoc"/>
    <property type="match status" value="1"/>
</dbReference>
<dbReference type="InterPro" id="IPR016169">
    <property type="entry name" value="FAD-bd_PCMH_sub2"/>
</dbReference>
<evidence type="ECO:0000256" key="4">
    <source>
        <dbReference type="ARBA" id="ARBA00022692"/>
    </source>
</evidence>
<keyword evidence="6 10" id="KW-1133">Transmembrane helix</keyword>
<dbReference type="InterPro" id="IPR005170">
    <property type="entry name" value="Transptr-assoc_dom"/>
</dbReference>
<dbReference type="GO" id="GO:0005886">
    <property type="term" value="C:plasma membrane"/>
    <property type="evidence" value="ECO:0007669"/>
    <property type="project" value="UniProtKB-SubCell"/>
</dbReference>
<evidence type="ECO:0000256" key="2">
    <source>
        <dbReference type="ARBA" id="ARBA00006337"/>
    </source>
</evidence>
<dbReference type="Pfam" id="PF01595">
    <property type="entry name" value="CNNM"/>
    <property type="match status" value="1"/>
</dbReference>